<feature type="region of interest" description="Disordered" evidence="1">
    <location>
        <begin position="535"/>
        <end position="562"/>
    </location>
</feature>
<name>B4NB32_DROWI</name>
<dbReference type="EMBL" id="CH964232">
    <property type="protein sequence ID" value="EDW80996.1"/>
    <property type="molecule type" value="Genomic_DNA"/>
</dbReference>
<dbReference type="STRING" id="7260.B4NB32"/>
<dbReference type="InParanoid" id="B4NB32"/>
<evidence type="ECO:0000259" key="3">
    <source>
        <dbReference type="Pfam" id="PF13843"/>
    </source>
</evidence>
<evidence type="ECO:0000313" key="5">
    <source>
        <dbReference type="Proteomes" id="UP000007798"/>
    </source>
</evidence>
<dbReference type="InterPro" id="IPR029526">
    <property type="entry name" value="PGBD"/>
</dbReference>
<evidence type="ECO:0000256" key="1">
    <source>
        <dbReference type="SAM" id="MobiDB-lite"/>
    </source>
</evidence>
<dbReference type="HOGENOM" id="CLU_445692_0_0_1"/>
<feature type="compositionally biased region" description="Acidic residues" evidence="1">
    <location>
        <begin position="83"/>
        <end position="93"/>
    </location>
</feature>
<evidence type="ECO:0008006" key="6">
    <source>
        <dbReference type="Google" id="ProtNLM"/>
    </source>
</evidence>
<gene>
    <name evidence="4" type="primary">Dwil\GK11821</name>
    <name evidence="4" type="ORF">Dwil_GK11821</name>
</gene>
<evidence type="ECO:0000259" key="2">
    <source>
        <dbReference type="Pfam" id="PF13842"/>
    </source>
</evidence>
<keyword evidence="5" id="KW-1185">Reference proteome</keyword>
<dbReference type="InterPro" id="IPR032718">
    <property type="entry name" value="PGBD4_Znf_C"/>
</dbReference>
<accession>B4NB32</accession>
<dbReference type="PhylomeDB" id="B4NB32"/>
<reference evidence="4 5" key="1">
    <citation type="journal article" date="2007" name="Nature">
        <title>Evolution of genes and genomes on the Drosophila phylogeny.</title>
        <authorList>
            <consortium name="Drosophila 12 Genomes Consortium"/>
            <person name="Clark A.G."/>
            <person name="Eisen M.B."/>
            <person name="Smith D.R."/>
            <person name="Bergman C.M."/>
            <person name="Oliver B."/>
            <person name="Markow T.A."/>
            <person name="Kaufman T.C."/>
            <person name="Kellis M."/>
            <person name="Gelbart W."/>
            <person name="Iyer V.N."/>
            <person name="Pollard D.A."/>
            <person name="Sackton T.B."/>
            <person name="Larracuente A.M."/>
            <person name="Singh N.D."/>
            <person name="Abad J.P."/>
            <person name="Abt D.N."/>
            <person name="Adryan B."/>
            <person name="Aguade M."/>
            <person name="Akashi H."/>
            <person name="Anderson W.W."/>
            <person name="Aquadro C.F."/>
            <person name="Ardell D.H."/>
            <person name="Arguello R."/>
            <person name="Artieri C.G."/>
            <person name="Barbash D.A."/>
            <person name="Barker D."/>
            <person name="Barsanti P."/>
            <person name="Batterham P."/>
            <person name="Batzoglou S."/>
            <person name="Begun D."/>
            <person name="Bhutkar A."/>
            <person name="Blanco E."/>
            <person name="Bosak S.A."/>
            <person name="Bradley R.K."/>
            <person name="Brand A.D."/>
            <person name="Brent M.R."/>
            <person name="Brooks A.N."/>
            <person name="Brown R.H."/>
            <person name="Butlin R.K."/>
            <person name="Caggese C."/>
            <person name="Calvi B.R."/>
            <person name="Bernardo de Carvalho A."/>
            <person name="Caspi A."/>
            <person name="Castrezana S."/>
            <person name="Celniker S.E."/>
            <person name="Chang J.L."/>
            <person name="Chapple C."/>
            <person name="Chatterji S."/>
            <person name="Chinwalla A."/>
            <person name="Civetta A."/>
            <person name="Clifton S.W."/>
            <person name="Comeron J.M."/>
            <person name="Costello J.C."/>
            <person name="Coyne J.A."/>
            <person name="Daub J."/>
            <person name="David R.G."/>
            <person name="Delcher A.L."/>
            <person name="Delehaunty K."/>
            <person name="Do C.B."/>
            <person name="Ebling H."/>
            <person name="Edwards K."/>
            <person name="Eickbush T."/>
            <person name="Evans J.D."/>
            <person name="Filipski A."/>
            <person name="Findeiss S."/>
            <person name="Freyhult E."/>
            <person name="Fulton L."/>
            <person name="Fulton R."/>
            <person name="Garcia A.C."/>
            <person name="Gardiner A."/>
            <person name="Garfield D.A."/>
            <person name="Garvin B.E."/>
            <person name="Gibson G."/>
            <person name="Gilbert D."/>
            <person name="Gnerre S."/>
            <person name="Godfrey J."/>
            <person name="Good R."/>
            <person name="Gotea V."/>
            <person name="Gravely B."/>
            <person name="Greenberg A.J."/>
            <person name="Griffiths-Jones S."/>
            <person name="Gross S."/>
            <person name="Guigo R."/>
            <person name="Gustafson E.A."/>
            <person name="Haerty W."/>
            <person name="Hahn M.W."/>
            <person name="Halligan D.L."/>
            <person name="Halpern A.L."/>
            <person name="Halter G.M."/>
            <person name="Han M.V."/>
            <person name="Heger A."/>
            <person name="Hillier L."/>
            <person name="Hinrichs A.S."/>
            <person name="Holmes I."/>
            <person name="Hoskins R.A."/>
            <person name="Hubisz M.J."/>
            <person name="Hultmark D."/>
            <person name="Huntley M.A."/>
            <person name="Jaffe D.B."/>
            <person name="Jagadeeshan S."/>
            <person name="Jeck W.R."/>
            <person name="Johnson J."/>
            <person name="Jones C.D."/>
            <person name="Jordan W.C."/>
            <person name="Karpen G.H."/>
            <person name="Kataoka E."/>
            <person name="Keightley P.D."/>
            <person name="Kheradpour P."/>
            <person name="Kirkness E.F."/>
            <person name="Koerich L.B."/>
            <person name="Kristiansen K."/>
            <person name="Kudrna D."/>
            <person name="Kulathinal R.J."/>
            <person name="Kumar S."/>
            <person name="Kwok R."/>
            <person name="Lander E."/>
            <person name="Langley C.H."/>
            <person name="Lapoint R."/>
            <person name="Lazzaro B.P."/>
            <person name="Lee S.J."/>
            <person name="Levesque L."/>
            <person name="Li R."/>
            <person name="Lin C.F."/>
            <person name="Lin M.F."/>
            <person name="Lindblad-Toh K."/>
            <person name="Llopart A."/>
            <person name="Long M."/>
            <person name="Low L."/>
            <person name="Lozovsky E."/>
            <person name="Lu J."/>
            <person name="Luo M."/>
            <person name="Machado C.A."/>
            <person name="Makalowski W."/>
            <person name="Marzo M."/>
            <person name="Matsuda M."/>
            <person name="Matzkin L."/>
            <person name="McAllister B."/>
            <person name="McBride C.S."/>
            <person name="McKernan B."/>
            <person name="McKernan K."/>
            <person name="Mendez-Lago M."/>
            <person name="Minx P."/>
            <person name="Mollenhauer M.U."/>
            <person name="Montooth K."/>
            <person name="Mount S.M."/>
            <person name="Mu X."/>
            <person name="Myers E."/>
            <person name="Negre B."/>
            <person name="Newfeld S."/>
            <person name="Nielsen R."/>
            <person name="Noor M.A."/>
            <person name="O'Grady P."/>
            <person name="Pachter L."/>
            <person name="Papaceit M."/>
            <person name="Parisi M.J."/>
            <person name="Parisi M."/>
            <person name="Parts L."/>
            <person name="Pedersen J.S."/>
            <person name="Pesole G."/>
            <person name="Phillippy A.M."/>
            <person name="Ponting C.P."/>
            <person name="Pop M."/>
            <person name="Porcelli D."/>
            <person name="Powell J.R."/>
            <person name="Prohaska S."/>
            <person name="Pruitt K."/>
            <person name="Puig M."/>
            <person name="Quesneville H."/>
            <person name="Ram K.R."/>
            <person name="Rand D."/>
            <person name="Rasmussen M.D."/>
            <person name="Reed L.K."/>
            <person name="Reenan R."/>
            <person name="Reily A."/>
            <person name="Remington K.A."/>
            <person name="Rieger T.T."/>
            <person name="Ritchie M.G."/>
            <person name="Robin C."/>
            <person name="Rogers Y.H."/>
            <person name="Rohde C."/>
            <person name="Rozas J."/>
            <person name="Rubenfield M.J."/>
            <person name="Ruiz A."/>
            <person name="Russo S."/>
            <person name="Salzberg S.L."/>
            <person name="Sanchez-Gracia A."/>
            <person name="Saranga D.J."/>
            <person name="Sato H."/>
            <person name="Schaeffer S.W."/>
            <person name="Schatz M.C."/>
            <person name="Schlenke T."/>
            <person name="Schwartz R."/>
            <person name="Segarra C."/>
            <person name="Singh R.S."/>
            <person name="Sirot L."/>
            <person name="Sirota M."/>
            <person name="Sisneros N.B."/>
            <person name="Smith C.D."/>
            <person name="Smith T.F."/>
            <person name="Spieth J."/>
            <person name="Stage D.E."/>
            <person name="Stark A."/>
            <person name="Stephan W."/>
            <person name="Strausberg R.L."/>
            <person name="Strempel S."/>
            <person name="Sturgill D."/>
            <person name="Sutton G."/>
            <person name="Sutton G.G."/>
            <person name="Tao W."/>
            <person name="Teichmann S."/>
            <person name="Tobari Y.N."/>
            <person name="Tomimura Y."/>
            <person name="Tsolas J.M."/>
            <person name="Valente V.L."/>
            <person name="Venter E."/>
            <person name="Venter J.C."/>
            <person name="Vicario S."/>
            <person name="Vieira F.G."/>
            <person name="Vilella A.J."/>
            <person name="Villasante A."/>
            <person name="Walenz B."/>
            <person name="Wang J."/>
            <person name="Wasserman M."/>
            <person name="Watts T."/>
            <person name="Wilson D."/>
            <person name="Wilson R.K."/>
            <person name="Wing R.A."/>
            <person name="Wolfner M.F."/>
            <person name="Wong A."/>
            <person name="Wong G.K."/>
            <person name="Wu C.I."/>
            <person name="Wu G."/>
            <person name="Yamamoto D."/>
            <person name="Yang H.P."/>
            <person name="Yang S.P."/>
            <person name="Yorke J.A."/>
            <person name="Yoshida K."/>
            <person name="Zdobnov E."/>
            <person name="Zhang P."/>
            <person name="Zhang Y."/>
            <person name="Zimin A.V."/>
            <person name="Baldwin J."/>
            <person name="Abdouelleil A."/>
            <person name="Abdulkadir J."/>
            <person name="Abebe A."/>
            <person name="Abera B."/>
            <person name="Abreu J."/>
            <person name="Acer S.C."/>
            <person name="Aftuck L."/>
            <person name="Alexander A."/>
            <person name="An P."/>
            <person name="Anderson E."/>
            <person name="Anderson S."/>
            <person name="Arachi H."/>
            <person name="Azer M."/>
            <person name="Bachantsang P."/>
            <person name="Barry A."/>
            <person name="Bayul T."/>
            <person name="Berlin A."/>
            <person name="Bessette D."/>
            <person name="Bloom T."/>
            <person name="Blye J."/>
            <person name="Boguslavskiy L."/>
            <person name="Bonnet C."/>
            <person name="Boukhgalter B."/>
            <person name="Bourzgui I."/>
            <person name="Brown A."/>
            <person name="Cahill P."/>
            <person name="Channer S."/>
            <person name="Cheshatsang Y."/>
            <person name="Chuda L."/>
            <person name="Citroen M."/>
            <person name="Collymore A."/>
            <person name="Cooke P."/>
            <person name="Costello M."/>
            <person name="D'Aco K."/>
            <person name="Daza R."/>
            <person name="De Haan G."/>
            <person name="DeGray S."/>
            <person name="DeMaso C."/>
            <person name="Dhargay N."/>
            <person name="Dooley K."/>
            <person name="Dooley E."/>
            <person name="Doricent M."/>
            <person name="Dorje P."/>
            <person name="Dorjee K."/>
            <person name="Dupes A."/>
            <person name="Elong R."/>
            <person name="Falk J."/>
            <person name="Farina A."/>
            <person name="Faro S."/>
            <person name="Ferguson D."/>
            <person name="Fisher S."/>
            <person name="Foley C.D."/>
            <person name="Franke A."/>
            <person name="Friedrich D."/>
            <person name="Gadbois L."/>
            <person name="Gearin G."/>
            <person name="Gearin C.R."/>
            <person name="Giannoukos G."/>
            <person name="Goode T."/>
            <person name="Graham J."/>
            <person name="Grandbois E."/>
            <person name="Grewal S."/>
            <person name="Gyaltsen K."/>
            <person name="Hafez N."/>
            <person name="Hagos B."/>
            <person name="Hall J."/>
            <person name="Henson C."/>
            <person name="Hollinger A."/>
            <person name="Honan T."/>
            <person name="Huard M.D."/>
            <person name="Hughes L."/>
            <person name="Hurhula B."/>
            <person name="Husby M.E."/>
            <person name="Kamat A."/>
            <person name="Kanga B."/>
            <person name="Kashin S."/>
            <person name="Khazanovich D."/>
            <person name="Kisner P."/>
            <person name="Lance K."/>
            <person name="Lara M."/>
            <person name="Lee W."/>
            <person name="Lennon N."/>
            <person name="Letendre F."/>
            <person name="LeVine R."/>
            <person name="Lipovsky A."/>
            <person name="Liu X."/>
            <person name="Liu J."/>
            <person name="Liu S."/>
            <person name="Lokyitsang T."/>
            <person name="Lokyitsang Y."/>
            <person name="Lubonja R."/>
            <person name="Lui A."/>
            <person name="MacDonald P."/>
            <person name="Magnisalis V."/>
            <person name="Maru K."/>
            <person name="Matthews C."/>
            <person name="McCusker W."/>
            <person name="McDonough S."/>
            <person name="Mehta T."/>
            <person name="Meldrim J."/>
            <person name="Meneus L."/>
            <person name="Mihai O."/>
            <person name="Mihalev A."/>
            <person name="Mihova T."/>
            <person name="Mittelman R."/>
            <person name="Mlenga V."/>
            <person name="Montmayeur A."/>
            <person name="Mulrain L."/>
            <person name="Navidi A."/>
            <person name="Naylor J."/>
            <person name="Negash T."/>
            <person name="Nguyen T."/>
            <person name="Nguyen N."/>
            <person name="Nicol R."/>
            <person name="Norbu C."/>
            <person name="Norbu N."/>
            <person name="Novod N."/>
            <person name="O'Neill B."/>
            <person name="Osman S."/>
            <person name="Markiewicz E."/>
            <person name="Oyono O.L."/>
            <person name="Patti C."/>
            <person name="Phunkhang P."/>
            <person name="Pierre F."/>
            <person name="Priest M."/>
            <person name="Raghuraman S."/>
            <person name="Rege F."/>
            <person name="Reyes R."/>
            <person name="Rise C."/>
            <person name="Rogov P."/>
            <person name="Ross K."/>
            <person name="Ryan E."/>
            <person name="Settipalli S."/>
            <person name="Shea T."/>
            <person name="Sherpa N."/>
            <person name="Shi L."/>
            <person name="Shih D."/>
            <person name="Sparrow T."/>
            <person name="Spaulding J."/>
            <person name="Stalker J."/>
            <person name="Stange-Thomann N."/>
            <person name="Stavropoulos S."/>
            <person name="Stone C."/>
            <person name="Strader C."/>
            <person name="Tesfaye S."/>
            <person name="Thomson T."/>
            <person name="Thoulutsang Y."/>
            <person name="Thoulutsang D."/>
            <person name="Topham K."/>
            <person name="Topping I."/>
            <person name="Tsamla T."/>
            <person name="Vassiliev H."/>
            <person name="Vo A."/>
            <person name="Wangchuk T."/>
            <person name="Wangdi T."/>
            <person name="Weiand M."/>
            <person name="Wilkinson J."/>
            <person name="Wilson A."/>
            <person name="Yadav S."/>
            <person name="Young G."/>
            <person name="Yu Q."/>
            <person name="Zembek L."/>
            <person name="Zhong D."/>
            <person name="Zimmer A."/>
            <person name="Zwirko Z."/>
            <person name="Jaffe D.B."/>
            <person name="Alvarez P."/>
            <person name="Brockman W."/>
            <person name="Butler J."/>
            <person name="Chin C."/>
            <person name="Gnerre S."/>
            <person name="Grabherr M."/>
            <person name="Kleber M."/>
            <person name="Mauceli E."/>
            <person name="MacCallum I."/>
        </authorList>
    </citation>
    <scope>NUCLEOTIDE SEQUENCE [LARGE SCALE GENOMIC DNA]</scope>
    <source>
        <strain evidence="5">Tucson 14030-0811.24</strain>
    </source>
</reference>
<dbReference type="OrthoDB" id="123207at2759"/>
<sequence length="622" mass="71812">MSSAGRKRKQQLKPRQDDHRSPLKRSNVTTKEEQSAVIGGAHYPALADYGVRTDIKPDLTELQLQLVAKPKRAATPKFNLDLQESDSDEEGYSEPDNAQKCDVFCPDEDDIYDPKWNDQPVHPRLIFKFNLNHTGLKAGGKKFLNPSNYFYQILGQRSTFFSLLSQSCNQRLTLHSTAEEMEIFIGLNLIASDIGLLELADYWNPDLYYGFTGFQDKMSLTRFQELMQALNFDLFGKKKNGEEVGDANPLIEYFNKIMSELYTCGQQMVLNDPLILWKGKFNYYQDLPEKFRANSLMLHMLTEQNGLIIKILPEILSKSQATTWMRNSRQLVERRNELALKLVQDYGEEGRTLYVSKFYGSFGLAQELAKIKTYCTGLLDRNRYGNSKALVHQQLEPNSIGTKYAQEQPLMMAKWRRRQKTVYFFSSDCLAIYAKEMSMQKSQAKPKLIQELDWQLRPNLQQSRNQLIRYQPGWTSHQWDRKLLIFLINLMVHNSYLLYVAHGQSMREGAKTYKEFRVAIIKSLLKEVQGTAATSVQEKAKDPISSNKTGDKKRKLVSPEMSSRHEMIPIEQHGKPARKNCRHCHKGGMLQFTKFMCNSCPDKPGLCPEPCFQLWHDQSVKK</sequence>
<protein>
    <recommendedName>
        <fullName evidence="6">PiggyBac transposable element-derived protein domain-containing protein</fullName>
    </recommendedName>
</protein>
<dbReference type="OMA" id="SHINFRL"/>
<dbReference type="Pfam" id="PF13842">
    <property type="entry name" value="zf-Tnp_2"/>
    <property type="match status" value="1"/>
</dbReference>
<dbReference type="KEGG" id="dwi:6647903"/>
<dbReference type="eggNOG" id="ENOG502QWHD">
    <property type="taxonomic scope" value="Eukaryota"/>
</dbReference>
<dbReference type="Proteomes" id="UP000007798">
    <property type="component" value="Unassembled WGS sequence"/>
</dbReference>
<proteinExistence type="predicted"/>
<feature type="region of interest" description="Disordered" evidence="1">
    <location>
        <begin position="77"/>
        <end position="99"/>
    </location>
</feature>
<evidence type="ECO:0000313" key="4">
    <source>
        <dbReference type="EMBL" id="EDW80996.1"/>
    </source>
</evidence>
<dbReference type="AlphaFoldDB" id="B4NB32"/>
<feature type="domain" description="PiggyBac transposable element-derived protein 4 C-terminal zinc-finger" evidence="2">
    <location>
        <begin position="561"/>
        <end position="617"/>
    </location>
</feature>
<feature type="compositionally biased region" description="Basic residues" evidence="1">
    <location>
        <begin position="1"/>
        <end position="12"/>
    </location>
</feature>
<feature type="region of interest" description="Disordered" evidence="1">
    <location>
        <begin position="1"/>
        <end position="39"/>
    </location>
</feature>
<organism evidence="4 5">
    <name type="scientific">Drosophila willistoni</name>
    <name type="common">Fruit fly</name>
    <dbReference type="NCBI Taxonomy" id="7260"/>
    <lineage>
        <taxon>Eukaryota</taxon>
        <taxon>Metazoa</taxon>
        <taxon>Ecdysozoa</taxon>
        <taxon>Arthropoda</taxon>
        <taxon>Hexapoda</taxon>
        <taxon>Insecta</taxon>
        <taxon>Pterygota</taxon>
        <taxon>Neoptera</taxon>
        <taxon>Endopterygota</taxon>
        <taxon>Diptera</taxon>
        <taxon>Brachycera</taxon>
        <taxon>Muscomorpha</taxon>
        <taxon>Ephydroidea</taxon>
        <taxon>Drosophilidae</taxon>
        <taxon>Drosophila</taxon>
        <taxon>Sophophora</taxon>
    </lineage>
</organism>
<dbReference type="FunCoup" id="B4NB32">
    <property type="interactions" value="52"/>
</dbReference>
<dbReference type="PANTHER" id="PTHR46599">
    <property type="entry name" value="PIGGYBAC TRANSPOSABLE ELEMENT-DERIVED PROTEIN 4"/>
    <property type="match status" value="1"/>
</dbReference>
<dbReference type="Pfam" id="PF13843">
    <property type="entry name" value="DDE_Tnp_1_7"/>
    <property type="match status" value="1"/>
</dbReference>
<feature type="domain" description="PiggyBac transposable element-derived protein" evidence="3">
    <location>
        <begin position="145"/>
        <end position="496"/>
    </location>
</feature>
<dbReference type="PANTHER" id="PTHR46599:SF3">
    <property type="entry name" value="PIGGYBAC TRANSPOSABLE ELEMENT-DERIVED PROTEIN 4"/>
    <property type="match status" value="1"/>
</dbReference>